<dbReference type="GO" id="GO:0016705">
    <property type="term" value="F:oxidoreductase activity, acting on paired donors, with incorporation or reduction of molecular oxygen"/>
    <property type="evidence" value="ECO:0007669"/>
    <property type="project" value="InterPro"/>
</dbReference>
<keyword evidence="1" id="KW-0560">Oxidoreductase</keyword>
<gene>
    <name evidence="1" type="ORF">TOPH_08458</name>
</gene>
<keyword evidence="1" id="KW-0503">Monooxygenase</keyword>
<keyword evidence="2" id="KW-1185">Reference proteome</keyword>
<dbReference type="GO" id="GO:0005506">
    <property type="term" value="F:iron ion binding"/>
    <property type="evidence" value="ECO:0007669"/>
    <property type="project" value="InterPro"/>
</dbReference>
<organism evidence="1 2">
    <name type="scientific">Tolypocladium ophioglossoides (strain CBS 100239)</name>
    <name type="common">Snaketongue truffleclub</name>
    <name type="synonym">Elaphocordyceps ophioglossoides</name>
    <dbReference type="NCBI Taxonomy" id="1163406"/>
    <lineage>
        <taxon>Eukaryota</taxon>
        <taxon>Fungi</taxon>
        <taxon>Dikarya</taxon>
        <taxon>Ascomycota</taxon>
        <taxon>Pezizomycotina</taxon>
        <taxon>Sordariomycetes</taxon>
        <taxon>Hypocreomycetidae</taxon>
        <taxon>Hypocreales</taxon>
        <taxon>Ophiocordycipitaceae</taxon>
        <taxon>Tolypocladium</taxon>
    </lineage>
</organism>
<dbReference type="Proteomes" id="UP000036947">
    <property type="component" value="Unassembled WGS sequence"/>
</dbReference>
<dbReference type="EMBL" id="LFRF01000046">
    <property type="protein sequence ID" value="KND86902.1"/>
    <property type="molecule type" value="Genomic_DNA"/>
</dbReference>
<dbReference type="GO" id="GO:0004497">
    <property type="term" value="F:monooxygenase activity"/>
    <property type="evidence" value="ECO:0007669"/>
    <property type="project" value="UniProtKB-KW"/>
</dbReference>
<comment type="caution">
    <text evidence="1">The sequence shown here is derived from an EMBL/GenBank/DDBJ whole genome shotgun (WGS) entry which is preliminary data.</text>
</comment>
<sequence length="140" mass="16042">MDIGKMDSMRSDRSFLQTLVSRAQVVGIALLAALLASVRDHVRYAPNRLIFNTAGALRDIYGHHGKVVKFKNYEILSRQAANLLTLRDKAQHGRRRRVISQAFSENSLRLFEPKILLKIDRFCEILRKRQDGTKISAEYS</sequence>
<dbReference type="SUPFAM" id="SSF48264">
    <property type="entry name" value="Cytochrome P450"/>
    <property type="match status" value="1"/>
</dbReference>
<proteinExistence type="predicted"/>
<name>A0A0L0MYH4_TOLOC</name>
<dbReference type="InterPro" id="IPR036396">
    <property type="entry name" value="Cyt_P450_sf"/>
</dbReference>
<dbReference type="GO" id="GO:0020037">
    <property type="term" value="F:heme binding"/>
    <property type="evidence" value="ECO:0007669"/>
    <property type="project" value="InterPro"/>
</dbReference>
<evidence type="ECO:0000313" key="1">
    <source>
        <dbReference type="EMBL" id="KND86902.1"/>
    </source>
</evidence>
<evidence type="ECO:0000313" key="2">
    <source>
        <dbReference type="Proteomes" id="UP000036947"/>
    </source>
</evidence>
<feature type="non-terminal residue" evidence="1">
    <location>
        <position position="1"/>
    </location>
</feature>
<accession>A0A0L0MYH4</accession>
<reference evidence="1 2" key="1">
    <citation type="journal article" date="2015" name="BMC Genomics">
        <title>The genome of the truffle-parasite Tolypocladium ophioglossoides and the evolution of antifungal peptaibiotics.</title>
        <authorList>
            <person name="Quandt C.A."/>
            <person name="Bushley K.E."/>
            <person name="Spatafora J.W."/>
        </authorList>
    </citation>
    <scope>NUCLEOTIDE SEQUENCE [LARGE SCALE GENOMIC DNA]</scope>
    <source>
        <strain evidence="1 2">CBS 100239</strain>
    </source>
</reference>
<dbReference type="OrthoDB" id="1470350at2759"/>
<dbReference type="AlphaFoldDB" id="A0A0L0MYH4"/>
<dbReference type="Gene3D" id="1.10.630.10">
    <property type="entry name" value="Cytochrome P450"/>
    <property type="match status" value="1"/>
</dbReference>
<protein>
    <submittedName>
        <fullName evidence="1">Benzoate 4-monooxygenase</fullName>
    </submittedName>
</protein>